<dbReference type="GO" id="GO:0030246">
    <property type="term" value="F:carbohydrate binding"/>
    <property type="evidence" value="ECO:0007669"/>
    <property type="project" value="UniProtKB-ARBA"/>
</dbReference>
<evidence type="ECO:0000313" key="6">
    <source>
        <dbReference type="Proteomes" id="UP000017184"/>
    </source>
</evidence>
<sequence length="348" mass="38644">MPKLRWFPFFLVVTLHWAACSRQEPDAVQAPVVPASHAEENPVDSTHLSPSRHIRATKPWKIALVTKAGEGGNSYPVRLGRGALQAAHDFHVQVDLRNPEVERYDVPLQIRLIEQLAKEEYDAMVVVPIDSNMLVASVEQFIKLGKPVIVLDTPLNSALTLTQLAFDNHQAGVLAANWVAQKLGGRGKVLILVGQEEGQNAIDRRDGFLDALGKHDIEILDMKSANWLRAQAEQITREWLDRFASIDAILAGNDMMALGAADAIERAGRKNILVTGVDANPEALEAILAERMHLTIEQSPEAQARAAVQLLIRHLERKETYPARSVWRGIEVIDRSNVESYLRARQNG</sequence>
<feature type="domain" description="Periplasmic binding protein" evidence="4">
    <location>
        <begin position="71"/>
        <end position="318"/>
    </location>
</feature>
<dbReference type="PANTHER" id="PTHR46847">
    <property type="entry name" value="D-ALLOSE-BINDING PERIPLASMIC PROTEIN-RELATED"/>
    <property type="match status" value="1"/>
</dbReference>
<dbReference type="EMBL" id="CP004885">
    <property type="protein sequence ID" value="AGX86750.1"/>
    <property type="molecule type" value="Genomic_DNA"/>
</dbReference>
<dbReference type="Gene3D" id="3.40.50.2300">
    <property type="match status" value="2"/>
</dbReference>
<comment type="subcellular location">
    <subcellularLocation>
        <location evidence="1">Cell envelope</location>
    </subcellularLocation>
</comment>
<reference evidence="5 6" key="1">
    <citation type="journal article" date="2013" name="Genome Biol.">
        <title>Genomic analysis reveals key aspects of prokaryotic symbiosis in the phototrophic consortium "Chlorochromatium aggregatum".</title>
        <authorList>
            <person name="Liu Z."/>
            <person name="Muller J."/>
            <person name="Li T."/>
            <person name="Alvey R.M."/>
            <person name="Vogl K."/>
            <person name="Frigaard N.U."/>
            <person name="Rockwell N.C."/>
            <person name="Boyd E.S."/>
            <person name="Tomsho L.P."/>
            <person name="Schuster S.C."/>
            <person name="Henke P."/>
            <person name="Rohde M."/>
            <person name="Overmann J."/>
            <person name="Bryant D.A."/>
        </authorList>
    </citation>
    <scope>NUCLEOTIDE SEQUENCE [LARGE SCALE GENOMIC DNA]</scope>
    <source>
        <strain evidence="5">CR</strain>
    </source>
</reference>
<dbReference type="KEGG" id="cbx:Cenrod_0642"/>
<dbReference type="Pfam" id="PF13407">
    <property type="entry name" value="Peripla_BP_4"/>
    <property type="match status" value="1"/>
</dbReference>
<dbReference type="InterPro" id="IPR025997">
    <property type="entry name" value="SBP_2_dom"/>
</dbReference>
<accession>U5N637</accession>
<evidence type="ECO:0000256" key="3">
    <source>
        <dbReference type="ARBA" id="ARBA00022729"/>
    </source>
</evidence>
<name>U5N637_9BURK</name>
<dbReference type="RefSeq" id="WP_022771571.1">
    <property type="nucleotide sequence ID" value="NC_022576.1"/>
</dbReference>
<evidence type="ECO:0000313" key="5">
    <source>
        <dbReference type="EMBL" id="AGX86750.1"/>
    </source>
</evidence>
<evidence type="ECO:0000256" key="1">
    <source>
        <dbReference type="ARBA" id="ARBA00004196"/>
    </source>
</evidence>
<keyword evidence="6" id="KW-1185">Reference proteome</keyword>
<organism evidence="5 6">
    <name type="scientific">Candidatus Symbiobacter mobilis CR</name>
    <dbReference type="NCBI Taxonomy" id="946483"/>
    <lineage>
        <taxon>Bacteria</taxon>
        <taxon>Pseudomonadati</taxon>
        <taxon>Pseudomonadota</taxon>
        <taxon>Betaproteobacteria</taxon>
        <taxon>Burkholderiales</taxon>
        <taxon>Comamonadaceae</taxon>
    </lineage>
</organism>
<proteinExistence type="inferred from homology"/>
<dbReference type="GO" id="GO:0030313">
    <property type="term" value="C:cell envelope"/>
    <property type="evidence" value="ECO:0007669"/>
    <property type="project" value="UniProtKB-SubCell"/>
</dbReference>
<dbReference type="CDD" id="cd01536">
    <property type="entry name" value="PBP1_ABC_sugar_binding-like"/>
    <property type="match status" value="1"/>
</dbReference>
<gene>
    <name evidence="5" type="primary">rbsB-1</name>
    <name evidence="5" type="ORF">Cenrod_0642</name>
</gene>
<protein>
    <submittedName>
        <fullName evidence="5">Ribose transporter substrate-binding protein</fullName>
    </submittedName>
</protein>
<dbReference type="Proteomes" id="UP000017184">
    <property type="component" value="Chromosome"/>
</dbReference>
<dbReference type="STRING" id="946483.Cenrod_0642"/>
<dbReference type="SUPFAM" id="SSF53822">
    <property type="entry name" value="Periplasmic binding protein-like I"/>
    <property type="match status" value="1"/>
</dbReference>
<dbReference type="InterPro" id="IPR028082">
    <property type="entry name" value="Peripla_BP_I"/>
</dbReference>
<dbReference type="HOGENOM" id="CLU_037628_3_2_4"/>
<dbReference type="AlphaFoldDB" id="U5N637"/>
<comment type="similarity">
    <text evidence="2">Belongs to the bacterial solute-binding protein 2 family.</text>
</comment>
<evidence type="ECO:0000259" key="4">
    <source>
        <dbReference type="Pfam" id="PF13407"/>
    </source>
</evidence>
<dbReference type="PANTHER" id="PTHR46847:SF1">
    <property type="entry name" value="D-ALLOSE-BINDING PERIPLASMIC PROTEIN-RELATED"/>
    <property type="match status" value="1"/>
</dbReference>
<dbReference type="eggNOG" id="COG1879">
    <property type="taxonomic scope" value="Bacteria"/>
</dbReference>
<keyword evidence="3" id="KW-0732">Signal</keyword>
<evidence type="ECO:0000256" key="2">
    <source>
        <dbReference type="ARBA" id="ARBA00007639"/>
    </source>
</evidence>